<accession>A0A8J7WQP2</accession>
<feature type="region of interest" description="Disordered" evidence="2">
    <location>
        <begin position="1"/>
        <end position="35"/>
    </location>
</feature>
<reference evidence="3" key="1">
    <citation type="submission" date="2021-04" db="EMBL/GenBank/DDBJ databases">
        <title>Genome based classification of Actinospica acidithermotolerans sp. nov., an actinobacterium isolated from an Indonesian hot spring.</title>
        <authorList>
            <person name="Kusuma A.B."/>
            <person name="Putra K.E."/>
            <person name="Nafisah S."/>
            <person name="Loh J."/>
            <person name="Nouioui I."/>
            <person name="Goodfellow M."/>
        </authorList>
    </citation>
    <scope>NUCLEOTIDE SEQUENCE</scope>
    <source>
        <strain evidence="3">DSM 45618</strain>
    </source>
</reference>
<dbReference type="InterPro" id="IPR007139">
    <property type="entry name" value="DUF349"/>
</dbReference>
<evidence type="ECO:0000256" key="2">
    <source>
        <dbReference type="SAM" id="MobiDB-lite"/>
    </source>
</evidence>
<feature type="coiled-coil region" evidence="1">
    <location>
        <begin position="117"/>
        <end position="150"/>
    </location>
</feature>
<sequence length="437" mass="49294">MSEGPEQPEQTATAEPQPQAQGEAPGEAAASSEWGRVAADGSVFVHTAEGERQIGSWAAGTPQEGLAFYQRKFDGLKAEVELLEKRLSTAHLDAKDADASIAKLREQLVEPHAIGDLDALRKRLDKLGELAEQRRAAKREARARQQAEAAVHKERIVAEAESLAQSAEWKTTGERLRALVDEWKQVPRLDRKSDDELWSRFSTARSAFAKRRKTHFAQLDAEREEVRARKEALVEEAESLAESTDWANTAQRFRDLMKQWKTAGRAQREVEDKLWERFKHAQDTFFAARNADLDQRDAGFRENQSRKEELLAEAQKLLPVTDLKAARHALRGIQARWEEIGPVPRETKPRLEGALRDVERAVADAEQAEWKRTNPEAKARAEATVRQLEASIAKFEKELERARAAGQQRKIDDAEAALAARHEWLAQAQAALDEFTR</sequence>
<dbReference type="EMBL" id="JAGSXH010000033">
    <property type="protein sequence ID" value="MBS2963750.1"/>
    <property type="molecule type" value="Genomic_DNA"/>
</dbReference>
<dbReference type="Pfam" id="PF03993">
    <property type="entry name" value="DUF349"/>
    <property type="match status" value="3"/>
</dbReference>
<organism evidence="3 4">
    <name type="scientific">Actinocrinis puniceicyclus</name>
    <dbReference type="NCBI Taxonomy" id="977794"/>
    <lineage>
        <taxon>Bacteria</taxon>
        <taxon>Bacillati</taxon>
        <taxon>Actinomycetota</taxon>
        <taxon>Actinomycetes</taxon>
        <taxon>Catenulisporales</taxon>
        <taxon>Actinospicaceae</taxon>
        <taxon>Actinocrinis</taxon>
    </lineage>
</organism>
<comment type="caution">
    <text evidence="3">The sequence shown here is derived from an EMBL/GenBank/DDBJ whole genome shotgun (WGS) entry which is preliminary data.</text>
</comment>
<evidence type="ECO:0000256" key="1">
    <source>
        <dbReference type="SAM" id="Coils"/>
    </source>
</evidence>
<dbReference type="Proteomes" id="UP000677913">
    <property type="component" value="Unassembled WGS sequence"/>
</dbReference>
<name>A0A8J7WQP2_9ACTN</name>
<feature type="coiled-coil region" evidence="1">
    <location>
        <begin position="348"/>
        <end position="417"/>
    </location>
</feature>
<evidence type="ECO:0000313" key="3">
    <source>
        <dbReference type="EMBL" id="MBS2963750.1"/>
    </source>
</evidence>
<feature type="compositionally biased region" description="Low complexity" evidence="2">
    <location>
        <begin position="1"/>
        <end position="30"/>
    </location>
</feature>
<evidence type="ECO:0000313" key="4">
    <source>
        <dbReference type="Proteomes" id="UP000677913"/>
    </source>
</evidence>
<gene>
    <name evidence="3" type="ORF">KGA66_11870</name>
</gene>
<keyword evidence="4" id="KW-1185">Reference proteome</keyword>
<feature type="coiled-coil region" evidence="1">
    <location>
        <begin position="216"/>
        <end position="243"/>
    </location>
</feature>
<dbReference type="AlphaFoldDB" id="A0A8J7WQP2"/>
<proteinExistence type="predicted"/>
<protein>
    <submittedName>
        <fullName evidence="3">DUF349 domain-containing protein</fullName>
    </submittedName>
</protein>
<keyword evidence="1" id="KW-0175">Coiled coil</keyword>